<evidence type="ECO:0000259" key="1">
    <source>
        <dbReference type="PROSITE" id="PS51742"/>
    </source>
</evidence>
<dbReference type="Gene3D" id="3.30.1330.80">
    <property type="entry name" value="Hypothetical protein, similar to alpha- acetolactate decarboxylase, domain 2"/>
    <property type="match status" value="1"/>
</dbReference>
<dbReference type="Proteomes" id="UP000649151">
    <property type="component" value="Unassembled WGS sequence"/>
</dbReference>
<dbReference type="PANTHER" id="PTHR34988:SF1">
    <property type="entry name" value="DNA-BINDING PROTEIN"/>
    <property type="match status" value="1"/>
</dbReference>
<sequence>MEYRKCGTTYVVRLDVEDEIVESLQRLCEDEKIDLAQISGIGALKQAEIGVFDTTTKQYHSNTYTGVYEIGNLTGNISTMNGVPYFHLHITIGNINHHECYSGHLNKGVVGATAELFVNVIDGKIDREFSPEVGLNIIRFVDEN</sequence>
<dbReference type="SUPFAM" id="SSF117856">
    <property type="entry name" value="AF0104/ALDC/Ptd012-like"/>
    <property type="match status" value="1"/>
</dbReference>
<dbReference type="CDD" id="cd11378">
    <property type="entry name" value="DUF296"/>
    <property type="match status" value="1"/>
</dbReference>
<dbReference type="GO" id="GO:0003677">
    <property type="term" value="F:DNA binding"/>
    <property type="evidence" value="ECO:0007669"/>
    <property type="project" value="UniProtKB-KW"/>
</dbReference>
<dbReference type="PIRSF" id="PIRSF016702">
    <property type="entry name" value="DNA_bp_PD1"/>
    <property type="match status" value="1"/>
</dbReference>
<dbReference type="EMBL" id="JACOQK010000001">
    <property type="protein sequence ID" value="MBC5788421.1"/>
    <property type="molecule type" value="Genomic_DNA"/>
</dbReference>
<dbReference type="PROSITE" id="PS51742">
    <property type="entry name" value="PPC"/>
    <property type="match status" value="1"/>
</dbReference>
<evidence type="ECO:0000313" key="3">
    <source>
        <dbReference type="Proteomes" id="UP000649151"/>
    </source>
</evidence>
<keyword evidence="2" id="KW-0238">DNA-binding</keyword>
<dbReference type="Pfam" id="PF03479">
    <property type="entry name" value="PCC"/>
    <property type="match status" value="1"/>
</dbReference>
<organism evidence="2 3">
    <name type="scientific">Clostridium facile</name>
    <dbReference type="NCBI Taxonomy" id="2763035"/>
    <lineage>
        <taxon>Bacteria</taxon>
        <taxon>Bacillati</taxon>
        <taxon>Bacillota</taxon>
        <taxon>Clostridia</taxon>
        <taxon>Eubacteriales</taxon>
        <taxon>Clostridiaceae</taxon>
        <taxon>Clostridium</taxon>
    </lineage>
</organism>
<keyword evidence="3" id="KW-1185">Reference proteome</keyword>
<protein>
    <submittedName>
        <fullName evidence="2">DNA-binding protein</fullName>
    </submittedName>
</protein>
<dbReference type="RefSeq" id="WP_186996957.1">
    <property type="nucleotide sequence ID" value="NZ_JACOQK010000001.1"/>
</dbReference>
<dbReference type="PANTHER" id="PTHR34988">
    <property type="entry name" value="PROTEIN, PUTATIVE-RELATED"/>
    <property type="match status" value="1"/>
</dbReference>
<dbReference type="InterPro" id="IPR025707">
    <property type="entry name" value="DNA_bp_PD1"/>
</dbReference>
<dbReference type="InterPro" id="IPR005175">
    <property type="entry name" value="PPC_dom"/>
</dbReference>
<feature type="domain" description="PPC" evidence="1">
    <location>
        <begin position="4"/>
        <end position="141"/>
    </location>
</feature>
<accession>A0ABR7ITE9</accession>
<name>A0ABR7ITE9_9CLOT</name>
<evidence type="ECO:0000313" key="2">
    <source>
        <dbReference type="EMBL" id="MBC5788421.1"/>
    </source>
</evidence>
<comment type="caution">
    <text evidence="2">The sequence shown here is derived from an EMBL/GenBank/DDBJ whole genome shotgun (WGS) entry which is preliminary data.</text>
</comment>
<reference evidence="2 3" key="1">
    <citation type="submission" date="2020-08" db="EMBL/GenBank/DDBJ databases">
        <title>Genome public.</title>
        <authorList>
            <person name="Liu C."/>
            <person name="Sun Q."/>
        </authorList>
    </citation>
    <scope>NUCLEOTIDE SEQUENCE [LARGE SCALE GENOMIC DNA]</scope>
    <source>
        <strain evidence="2 3">NSJ-27</strain>
    </source>
</reference>
<gene>
    <name evidence="2" type="ORF">H8Z77_10435</name>
</gene>
<proteinExistence type="predicted"/>